<dbReference type="GO" id="GO:0070740">
    <property type="term" value="F:tubulin-glutamic acid ligase activity"/>
    <property type="evidence" value="ECO:0007669"/>
    <property type="project" value="TreeGrafter"/>
</dbReference>
<dbReference type="Pfam" id="PF03133">
    <property type="entry name" value="TTL"/>
    <property type="match status" value="1"/>
</dbReference>
<dbReference type="InterPro" id="IPR004344">
    <property type="entry name" value="TTL/TTLL_fam"/>
</dbReference>
<keyword evidence="2" id="KW-0436">Ligase</keyword>
<dbReference type="PANTHER" id="PTHR12241:SF145">
    <property type="entry name" value="TUBULIN POLYGLUTAMYLASE TTLL5"/>
    <property type="match status" value="1"/>
</dbReference>
<organism evidence="7 8">
    <name type="scientific">Protopolystoma xenopodis</name>
    <dbReference type="NCBI Taxonomy" id="117903"/>
    <lineage>
        <taxon>Eukaryota</taxon>
        <taxon>Metazoa</taxon>
        <taxon>Spiralia</taxon>
        <taxon>Lophotrochozoa</taxon>
        <taxon>Platyhelminthes</taxon>
        <taxon>Monogenea</taxon>
        <taxon>Polyopisthocotylea</taxon>
        <taxon>Polystomatidea</taxon>
        <taxon>Polystomatidae</taxon>
        <taxon>Protopolystoma</taxon>
    </lineage>
</organism>
<keyword evidence="4" id="KW-0067">ATP-binding</keyword>
<dbReference type="OrthoDB" id="2016263at2759"/>
<reference evidence="7" key="1">
    <citation type="submission" date="2018-11" db="EMBL/GenBank/DDBJ databases">
        <authorList>
            <consortium name="Pathogen Informatics"/>
        </authorList>
    </citation>
    <scope>NUCLEOTIDE SEQUENCE</scope>
</reference>
<dbReference type="GO" id="GO:0036064">
    <property type="term" value="C:ciliary basal body"/>
    <property type="evidence" value="ECO:0007669"/>
    <property type="project" value="TreeGrafter"/>
</dbReference>
<evidence type="ECO:0000256" key="6">
    <source>
        <dbReference type="ARBA" id="ARBA00049274"/>
    </source>
</evidence>
<dbReference type="PROSITE" id="PS51221">
    <property type="entry name" value="TTL"/>
    <property type="match status" value="1"/>
</dbReference>
<dbReference type="GO" id="GO:0015631">
    <property type="term" value="F:tubulin binding"/>
    <property type="evidence" value="ECO:0007669"/>
    <property type="project" value="TreeGrafter"/>
</dbReference>
<sequence>MGAFIRTTEENLFISDSQSLSENDEFEDVPYCDSSIKSHSAKLVKQDISKYNHSLKQHSRLATNKPWHPHNLRKIGPDSSWLMPIGRLPHIEAGIMWTGVYRRMPIMIFSAKSMITQSDSVRYLGEAFSMTYKLIRTDCKLLKRLLHSHGFQESSFVSAEYNILWSGCHLKPFQLRYLSFFHKVNHFPRSYELTRKDRLAKNIQKMQQLKGTRHFDLLPHSYILPAEFQDFCSYYSKDKGPYIVKPIASSRGRGIYLSSHPDQLPLDEPAIVSKYISNPLLIDGFKFDLRLYVAVTSYDPLCIYVYEEGLARFATVRYQNGAKFMNYQCMHLTNYSVNKRNQDFVQNDNADIEDFGNKWSLGALLRYLRDEHKDITGLMMRIEEIIIKAFISVEMPINAACNLIQGHKTNCYELYGFDIIVDDKLRPWLLEVSIVTLVYVILPI</sequence>
<name>A0A3S5CFB7_9PLAT</name>
<gene>
    <name evidence="7" type="ORF">PXEA_LOCUS9970</name>
</gene>
<protein>
    <recommendedName>
        <fullName evidence="5">Tubulin--tyrosine ligase-like protein 5</fullName>
    </recommendedName>
</protein>
<dbReference type="Gene3D" id="3.30.470.20">
    <property type="entry name" value="ATP-grasp fold, B domain"/>
    <property type="match status" value="1"/>
</dbReference>
<dbReference type="EMBL" id="CAAALY010028793">
    <property type="protein sequence ID" value="VEL16530.1"/>
    <property type="molecule type" value="Genomic_DNA"/>
</dbReference>
<evidence type="ECO:0000256" key="5">
    <source>
        <dbReference type="ARBA" id="ARBA00041448"/>
    </source>
</evidence>
<dbReference type="GO" id="GO:0000226">
    <property type="term" value="P:microtubule cytoskeleton organization"/>
    <property type="evidence" value="ECO:0007669"/>
    <property type="project" value="TreeGrafter"/>
</dbReference>
<accession>A0A3S5CFB7</accession>
<dbReference type="GO" id="GO:0005524">
    <property type="term" value="F:ATP binding"/>
    <property type="evidence" value="ECO:0007669"/>
    <property type="project" value="UniProtKB-KW"/>
</dbReference>
<evidence type="ECO:0000313" key="7">
    <source>
        <dbReference type="EMBL" id="VEL16530.1"/>
    </source>
</evidence>
<comment type="similarity">
    <text evidence="1">Belongs to the tubulin--tyrosine ligase family.</text>
</comment>
<dbReference type="Proteomes" id="UP000784294">
    <property type="component" value="Unassembled WGS sequence"/>
</dbReference>
<dbReference type="SUPFAM" id="SSF56059">
    <property type="entry name" value="Glutathione synthetase ATP-binding domain-like"/>
    <property type="match status" value="1"/>
</dbReference>
<evidence type="ECO:0000256" key="1">
    <source>
        <dbReference type="ARBA" id="ARBA00006820"/>
    </source>
</evidence>
<dbReference type="PANTHER" id="PTHR12241">
    <property type="entry name" value="TUBULIN POLYGLUTAMYLASE"/>
    <property type="match status" value="1"/>
</dbReference>
<keyword evidence="8" id="KW-1185">Reference proteome</keyword>
<comment type="catalytic activity">
    <reaction evidence="6">
        <text>L-glutamyl-[protein] + L-glutamate + ATP = gamma-L-glutamyl-L-glutamyl-[protein] + ADP + phosphate + H(+)</text>
        <dbReference type="Rhea" id="RHEA:60144"/>
        <dbReference type="Rhea" id="RHEA-COMP:10208"/>
        <dbReference type="Rhea" id="RHEA-COMP:15517"/>
        <dbReference type="ChEBI" id="CHEBI:15378"/>
        <dbReference type="ChEBI" id="CHEBI:29973"/>
        <dbReference type="ChEBI" id="CHEBI:29985"/>
        <dbReference type="ChEBI" id="CHEBI:30616"/>
        <dbReference type="ChEBI" id="CHEBI:43474"/>
        <dbReference type="ChEBI" id="CHEBI:143622"/>
        <dbReference type="ChEBI" id="CHEBI:456216"/>
    </reaction>
    <physiologicalReaction direction="left-to-right" evidence="6">
        <dbReference type="Rhea" id="RHEA:60145"/>
    </physiologicalReaction>
</comment>
<evidence type="ECO:0000256" key="4">
    <source>
        <dbReference type="ARBA" id="ARBA00022840"/>
    </source>
</evidence>
<proteinExistence type="inferred from homology"/>
<evidence type="ECO:0000313" key="8">
    <source>
        <dbReference type="Proteomes" id="UP000784294"/>
    </source>
</evidence>
<comment type="caution">
    <text evidence="7">The sequence shown here is derived from an EMBL/GenBank/DDBJ whole genome shotgun (WGS) entry which is preliminary data.</text>
</comment>
<evidence type="ECO:0000256" key="2">
    <source>
        <dbReference type="ARBA" id="ARBA00022598"/>
    </source>
</evidence>
<keyword evidence="3" id="KW-0547">Nucleotide-binding</keyword>
<dbReference type="AlphaFoldDB" id="A0A3S5CFB7"/>
<evidence type="ECO:0000256" key="3">
    <source>
        <dbReference type="ARBA" id="ARBA00022741"/>
    </source>
</evidence>